<feature type="domain" description="CCHC-type" evidence="2">
    <location>
        <begin position="378"/>
        <end position="396"/>
    </location>
</feature>
<evidence type="ECO:0000313" key="4">
    <source>
        <dbReference type="Proteomes" id="UP000887159"/>
    </source>
</evidence>
<dbReference type="InterPro" id="IPR006579">
    <property type="entry name" value="Pre_C2HC_dom"/>
</dbReference>
<dbReference type="EMBL" id="BMAU01021330">
    <property type="protein sequence ID" value="GFY14567.1"/>
    <property type="molecule type" value="Genomic_DNA"/>
</dbReference>
<accession>A0A8X6SIQ6</accession>
<sequence length="406" mass="45630">MVRKKPKIIPERRRAKNASTTSRDGSESAASEEPPGVTDKEQPLPASPQASRPGTPEKAGLTHLHCKKLQDLAELIHAYSMNLETSQKMLQGSIDKGITDSNDPMIRMESSYMELNNMRLQKALTKSTLSNSNTDLNFKLNLYITNKFNALDNTAPEAPIETPVQTHKSPESTSLIPNQTTHSPKLPSPIMLLITDDLRLHTKTLSGKMPALRIKTAGKYVKLYTDTQPQHDTLKELLEVLKYPFYTFTPKHERPIKVVIKGLPRTTKTAEIHSDLLDLGYTLNKVTQLTGNITKQLLPVFTISLPRNTFNENIFHLKALGYLSITVEGFESRGVIQCFQCNQFNHTAEHCHLTPKCLKCGEKHQTRDCQIKRLDTPFCINCQVHGHMANYSKCPNHAKALTQKLT</sequence>
<reference evidence="3" key="1">
    <citation type="submission" date="2020-08" db="EMBL/GenBank/DDBJ databases">
        <title>Multicomponent nature underlies the extraordinary mechanical properties of spider dragline silk.</title>
        <authorList>
            <person name="Kono N."/>
            <person name="Nakamura H."/>
            <person name="Mori M."/>
            <person name="Yoshida Y."/>
            <person name="Ohtoshi R."/>
            <person name="Malay A.D."/>
            <person name="Moran D.A.P."/>
            <person name="Tomita M."/>
            <person name="Numata K."/>
            <person name="Arakawa K."/>
        </authorList>
    </citation>
    <scope>NUCLEOTIDE SEQUENCE</scope>
</reference>
<evidence type="ECO:0000259" key="2">
    <source>
        <dbReference type="SMART" id="SM00343"/>
    </source>
</evidence>
<evidence type="ECO:0000313" key="3">
    <source>
        <dbReference type="EMBL" id="GFY14567.1"/>
    </source>
</evidence>
<dbReference type="Proteomes" id="UP000887159">
    <property type="component" value="Unassembled WGS sequence"/>
</dbReference>
<dbReference type="InterPro" id="IPR001878">
    <property type="entry name" value="Znf_CCHC"/>
</dbReference>
<evidence type="ECO:0000256" key="1">
    <source>
        <dbReference type="SAM" id="MobiDB-lite"/>
    </source>
</evidence>
<dbReference type="SMART" id="SM00343">
    <property type="entry name" value="ZnF_C2HC"/>
    <property type="match status" value="3"/>
</dbReference>
<dbReference type="Pfam" id="PF07530">
    <property type="entry name" value="PRE_C2HC"/>
    <property type="match status" value="1"/>
</dbReference>
<comment type="caution">
    <text evidence="3">The sequence shown here is derived from an EMBL/GenBank/DDBJ whole genome shotgun (WGS) entry which is preliminary data.</text>
</comment>
<dbReference type="GO" id="GO:0003676">
    <property type="term" value="F:nucleic acid binding"/>
    <property type="evidence" value="ECO:0007669"/>
    <property type="project" value="InterPro"/>
</dbReference>
<name>A0A8X6SIQ6_TRICX</name>
<gene>
    <name evidence="3" type="primary">ORF1</name>
    <name evidence="3" type="ORF">TNCV_4827711</name>
</gene>
<feature type="compositionally biased region" description="Polar residues" evidence="1">
    <location>
        <begin position="163"/>
        <end position="182"/>
    </location>
</feature>
<protein>
    <submittedName>
        <fullName evidence="3">Nucleic-acid-binding protein from transposon X-element</fullName>
    </submittedName>
</protein>
<dbReference type="GO" id="GO:0008270">
    <property type="term" value="F:zinc ion binding"/>
    <property type="evidence" value="ECO:0007669"/>
    <property type="project" value="InterPro"/>
</dbReference>
<dbReference type="AlphaFoldDB" id="A0A8X6SIQ6"/>
<feature type="region of interest" description="Disordered" evidence="1">
    <location>
        <begin position="160"/>
        <end position="182"/>
    </location>
</feature>
<feature type="domain" description="CCHC-type" evidence="2">
    <location>
        <begin position="356"/>
        <end position="371"/>
    </location>
</feature>
<feature type="region of interest" description="Disordered" evidence="1">
    <location>
        <begin position="1"/>
        <end position="59"/>
    </location>
</feature>
<proteinExistence type="predicted"/>
<organism evidence="3 4">
    <name type="scientific">Trichonephila clavipes</name>
    <name type="common">Golden silk orbweaver</name>
    <name type="synonym">Nephila clavipes</name>
    <dbReference type="NCBI Taxonomy" id="2585209"/>
    <lineage>
        <taxon>Eukaryota</taxon>
        <taxon>Metazoa</taxon>
        <taxon>Ecdysozoa</taxon>
        <taxon>Arthropoda</taxon>
        <taxon>Chelicerata</taxon>
        <taxon>Arachnida</taxon>
        <taxon>Araneae</taxon>
        <taxon>Araneomorphae</taxon>
        <taxon>Entelegynae</taxon>
        <taxon>Araneoidea</taxon>
        <taxon>Nephilidae</taxon>
        <taxon>Trichonephila</taxon>
    </lineage>
</organism>
<feature type="domain" description="CCHC-type" evidence="2">
    <location>
        <begin position="337"/>
        <end position="353"/>
    </location>
</feature>
<keyword evidence="4" id="KW-1185">Reference proteome</keyword>